<dbReference type="InterPro" id="IPR032710">
    <property type="entry name" value="NTF2-like_dom_sf"/>
</dbReference>
<comment type="caution">
    <text evidence="2">The sequence shown here is derived from an EMBL/GenBank/DDBJ whole genome shotgun (WGS) entry which is preliminary data.</text>
</comment>
<dbReference type="EMBL" id="JASATX010000006">
    <property type="protein sequence ID" value="MDI2099617.1"/>
    <property type="molecule type" value="Genomic_DNA"/>
</dbReference>
<dbReference type="Gene3D" id="3.10.450.50">
    <property type="match status" value="1"/>
</dbReference>
<dbReference type="RefSeq" id="WP_281489410.1">
    <property type="nucleotide sequence ID" value="NZ_JASATX010000006.1"/>
</dbReference>
<reference evidence="2 3" key="1">
    <citation type="submission" date="2023-04" db="EMBL/GenBank/DDBJ databases">
        <title>Klugiella caeni sp. nov. isolated from the sludge of biochemical tank.</title>
        <authorList>
            <person name="Geng K."/>
        </authorList>
    </citation>
    <scope>NUCLEOTIDE SEQUENCE [LARGE SCALE GENOMIC DNA]</scope>
    <source>
        <strain evidence="2 3">YN-L-19</strain>
    </source>
</reference>
<name>A0AAW6TEW6_9MICO</name>
<dbReference type="Pfam" id="PF13577">
    <property type="entry name" value="SnoaL_4"/>
    <property type="match status" value="1"/>
</dbReference>
<dbReference type="InterPro" id="IPR037401">
    <property type="entry name" value="SnoaL-like"/>
</dbReference>
<dbReference type="SUPFAM" id="SSF54427">
    <property type="entry name" value="NTF2-like"/>
    <property type="match status" value="1"/>
</dbReference>
<protein>
    <submittedName>
        <fullName evidence="2">Nuclear transport factor 2 family protein</fullName>
    </submittedName>
</protein>
<keyword evidence="3" id="KW-1185">Reference proteome</keyword>
<dbReference type="Proteomes" id="UP001321506">
    <property type="component" value="Unassembled WGS sequence"/>
</dbReference>
<sequence length="181" mass="20850">MDEVARAIAELRAVEDIKRLKARYFRLIDTKQWEKLRSCFTADCTFEGLWAGGDGADAFITSIRTNLAEVPTVHAGYMPEIEVIDESTARGIWSMTDYLEWEPDALAYRGVSVPGQRGIRGYGHYSEEYTLTETGWRISHLRMTRLRIDPLVGEREPVHTNFMPPVREEWLPGDRWLDELA</sequence>
<gene>
    <name evidence="2" type="ORF">QF206_11645</name>
</gene>
<accession>A0AAW6TEW6</accession>
<organism evidence="2 3">
    <name type="scientific">Ruicaihuangia caeni</name>
    <dbReference type="NCBI Taxonomy" id="3042517"/>
    <lineage>
        <taxon>Bacteria</taxon>
        <taxon>Bacillati</taxon>
        <taxon>Actinomycetota</taxon>
        <taxon>Actinomycetes</taxon>
        <taxon>Micrococcales</taxon>
        <taxon>Microbacteriaceae</taxon>
        <taxon>Ruicaihuangia</taxon>
    </lineage>
</organism>
<evidence type="ECO:0000313" key="3">
    <source>
        <dbReference type="Proteomes" id="UP001321506"/>
    </source>
</evidence>
<dbReference type="AlphaFoldDB" id="A0AAW6TEW6"/>
<proteinExistence type="predicted"/>
<evidence type="ECO:0000259" key="1">
    <source>
        <dbReference type="Pfam" id="PF13577"/>
    </source>
</evidence>
<feature type="domain" description="SnoaL-like" evidence="1">
    <location>
        <begin position="10"/>
        <end position="142"/>
    </location>
</feature>
<evidence type="ECO:0000313" key="2">
    <source>
        <dbReference type="EMBL" id="MDI2099617.1"/>
    </source>
</evidence>